<feature type="region of interest" description="Disordered" evidence="1">
    <location>
        <begin position="246"/>
        <end position="309"/>
    </location>
</feature>
<proteinExistence type="predicted"/>
<organism evidence="2 3">
    <name type="scientific">Thermothelomyces thermophilus (strain ATCC 42464 / BCRC 31852 / DSM 1799)</name>
    <name type="common">Sporotrichum thermophile</name>
    <dbReference type="NCBI Taxonomy" id="573729"/>
    <lineage>
        <taxon>Eukaryota</taxon>
        <taxon>Fungi</taxon>
        <taxon>Dikarya</taxon>
        <taxon>Ascomycota</taxon>
        <taxon>Pezizomycotina</taxon>
        <taxon>Sordariomycetes</taxon>
        <taxon>Sordariomycetidae</taxon>
        <taxon>Sordariales</taxon>
        <taxon>Chaetomiaceae</taxon>
        <taxon>Thermothelomyces</taxon>
    </lineage>
</organism>
<gene>
    <name evidence="2" type="ORF">MYCTH_2129404</name>
</gene>
<feature type="region of interest" description="Disordered" evidence="1">
    <location>
        <begin position="92"/>
        <end position="112"/>
    </location>
</feature>
<name>G2QID7_THET4</name>
<dbReference type="AlphaFoldDB" id="G2QID7"/>
<protein>
    <submittedName>
        <fullName evidence="2">Uncharacterized protein</fullName>
    </submittedName>
</protein>
<dbReference type="InParanoid" id="G2QID7"/>
<accession>G2QID7</accession>
<dbReference type="VEuPathDB" id="FungiDB:MYCTH_2129404"/>
<dbReference type="HOGENOM" id="CLU_900748_0_0_1"/>
<evidence type="ECO:0000313" key="3">
    <source>
        <dbReference type="Proteomes" id="UP000007322"/>
    </source>
</evidence>
<keyword evidence="3" id="KW-1185">Reference proteome</keyword>
<dbReference type="eggNOG" id="ENOG502THPN">
    <property type="taxonomic scope" value="Eukaryota"/>
</dbReference>
<dbReference type="Proteomes" id="UP000007322">
    <property type="component" value="Chromosome 5"/>
</dbReference>
<evidence type="ECO:0000256" key="1">
    <source>
        <dbReference type="SAM" id="MobiDB-lite"/>
    </source>
</evidence>
<reference evidence="2 3" key="1">
    <citation type="journal article" date="2011" name="Nat. Biotechnol.">
        <title>Comparative genomic analysis of the thermophilic biomass-degrading fungi Myceliophthora thermophila and Thielavia terrestris.</title>
        <authorList>
            <person name="Berka R.M."/>
            <person name="Grigoriev I.V."/>
            <person name="Otillar R."/>
            <person name="Salamov A."/>
            <person name="Grimwood J."/>
            <person name="Reid I."/>
            <person name="Ishmael N."/>
            <person name="John T."/>
            <person name="Darmond C."/>
            <person name="Moisan M.-C."/>
            <person name="Henrissat B."/>
            <person name="Coutinho P.M."/>
            <person name="Lombard V."/>
            <person name="Natvig D.O."/>
            <person name="Lindquist E."/>
            <person name="Schmutz J."/>
            <person name="Lucas S."/>
            <person name="Harris P."/>
            <person name="Powlowski J."/>
            <person name="Bellemare A."/>
            <person name="Taylor D."/>
            <person name="Butler G."/>
            <person name="de Vries R.P."/>
            <person name="Allijn I.E."/>
            <person name="van den Brink J."/>
            <person name="Ushinsky S."/>
            <person name="Storms R."/>
            <person name="Powell A.J."/>
            <person name="Paulsen I.T."/>
            <person name="Elbourne L.D.H."/>
            <person name="Baker S.E."/>
            <person name="Magnuson J."/>
            <person name="LaBoissiere S."/>
            <person name="Clutterbuck A.J."/>
            <person name="Martinez D."/>
            <person name="Wogulis M."/>
            <person name="de Leon A.L."/>
            <person name="Rey M.W."/>
            <person name="Tsang A."/>
        </authorList>
    </citation>
    <scope>NUCLEOTIDE SEQUENCE [LARGE SCALE GENOMIC DNA]</scope>
    <source>
        <strain evidence="3">ATCC 42464 / BCRC 31852 / DSM 1799</strain>
    </source>
</reference>
<dbReference type="GeneID" id="11511316"/>
<dbReference type="OrthoDB" id="195446at2759"/>
<evidence type="ECO:0000313" key="2">
    <source>
        <dbReference type="EMBL" id="AEO60311.1"/>
    </source>
</evidence>
<dbReference type="RefSeq" id="XP_003665556.1">
    <property type="nucleotide sequence ID" value="XM_003665508.1"/>
</dbReference>
<dbReference type="EMBL" id="CP003006">
    <property type="protein sequence ID" value="AEO60311.1"/>
    <property type="molecule type" value="Genomic_DNA"/>
</dbReference>
<sequence length="309" mass="34177">MILFELDRLKSSIDEALLASVRPSQGFSHGISSDARVARNLRNLAEAAKQFHSAASSTASTIRDHSGSSIGNFPAYRRERVESFIRSARELAAGSETPPSVEAASPPPDPVVRIPEEVENDEDDEAEFEVLFLNGLEDLARDSIRRTEFQKAIGLLTEAVRRQVILTMLHAVALGCLSTYRFDSALSTCKKVIKAQKRWARATCTVRRTVQGCSETTGLLATIYEMQGDYIAVEIYRPLRDDIPEFSNRSPTASMPGYLGFYGPRGSPDRDDRAQSPGKRNPSLRRNLTAIGGDVSPSPLLRPSRHQWE</sequence>
<dbReference type="KEGG" id="mtm:MYCTH_2129404"/>